<evidence type="ECO:0000313" key="3">
    <source>
        <dbReference type="Proteomes" id="UP001165366"/>
    </source>
</evidence>
<evidence type="ECO:0000259" key="1">
    <source>
        <dbReference type="Pfam" id="PF12867"/>
    </source>
</evidence>
<evidence type="ECO:0000313" key="2">
    <source>
        <dbReference type="EMBL" id="MCG2588361.1"/>
    </source>
</evidence>
<dbReference type="Gene3D" id="1.20.120.450">
    <property type="entry name" value="dinb family like domain"/>
    <property type="match status" value="1"/>
</dbReference>
<dbReference type="InterPro" id="IPR034660">
    <property type="entry name" value="DinB/YfiT-like"/>
</dbReference>
<reference evidence="2" key="2">
    <citation type="submission" date="2024-05" db="EMBL/GenBank/DDBJ databases">
        <title>Rhodohalobacter halophilus gen. nov., sp. nov., a moderately halophilic member of the family Balneolaceae.</title>
        <authorList>
            <person name="Xia J."/>
        </authorList>
    </citation>
    <scope>NUCLEOTIDE SEQUENCE</scope>
    <source>
        <strain evidence="2">WB101</strain>
    </source>
</reference>
<organism evidence="2 3">
    <name type="scientific">Rhodohalobacter sulfatireducens</name>
    <dbReference type="NCBI Taxonomy" id="2911366"/>
    <lineage>
        <taxon>Bacteria</taxon>
        <taxon>Pseudomonadati</taxon>
        <taxon>Balneolota</taxon>
        <taxon>Balneolia</taxon>
        <taxon>Balneolales</taxon>
        <taxon>Balneolaceae</taxon>
        <taxon>Rhodohalobacter</taxon>
    </lineage>
</organism>
<keyword evidence="3" id="KW-1185">Reference proteome</keyword>
<comment type="caution">
    <text evidence="2">The sequence shown here is derived from an EMBL/GenBank/DDBJ whole genome shotgun (WGS) entry which is preliminary data.</text>
</comment>
<protein>
    <submittedName>
        <fullName evidence="2">DinB family protein</fullName>
    </submittedName>
</protein>
<reference evidence="2" key="1">
    <citation type="submission" date="2022-01" db="EMBL/GenBank/DDBJ databases">
        <authorList>
            <person name="Wang Y."/>
        </authorList>
    </citation>
    <scope>NUCLEOTIDE SEQUENCE</scope>
    <source>
        <strain evidence="2">WB101</strain>
    </source>
</reference>
<name>A0ABS9KBZ5_9BACT</name>
<dbReference type="Pfam" id="PF12867">
    <property type="entry name" value="DinB_2"/>
    <property type="match status" value="1"/>
</dbReference>
<dbReference type="EMBL" id="JAKLWS010000006">
    <property type="protein sequence ID" value="MCG2588361.1"/>
    <property type="molecule type" value="Genomic_DNA"/>
</dbReference>
<dbReference type="RefSeq" id="WP_237853203.1">
    <property type="nucleotide sequence ID" value="NZ_JAKLWS010000006.1"/>
</dbReference>
<sequence length="173" mass="20177">MKIEHNEYGEFYARYIKLSNNVPLEDQLRSNAQEMKNLFQGLSDGDAMYRYGEGKWTLKQVFGHIIDTERIFNYRALCLARGESKPLQGFDQDLYMKETNFNEQSLDQLQEQYDATRQATLALFSNFTEEELLRRGTISEFSFTVRATGYVITGHELHHLNIINEKYLPGIGE</sequence>
<dbReference type="SUPFAM" id="SSF109854">
    <property type="entry name" value="DinB/YfiT-like putative metalloenzymes"/>
    <property type="match status" value="1"/>
</dbReference>
<dbReference type="InterPro" id="IPR024775">
    <property type="entry name" value="DinB-like"/>
</dbReference>
<gene>
    <name evidence="2" type="ORF">L6773_07290</name>
</gene>
<dbReference type="Proteomes" id="UP001165366">
    <property type="component" value="Unassembled WGS sequence"/>
</dbReference>
<proteinExistence type="predicted"/>
<feature type="domain" description="DinB-like" evidence="1">
    <location>
        <begin position="27"/>
        <end position="163"/>
    </location>
</feature>
<accession>A0ABS9KBZ5</accession>